<dbReference type="Gene3D" id="3.40.640.10">
    <property type="entry name" value="Type I PLP-dependent aspartate aminotransferase-like (Major domain)"/>
    <property type="match status" value="1"/>
</dbReference>
<keyword evidence="2" id="KW-0032">Aminotransferase</keyword>
<gene>
    <name evidence="2" type="ORF">ESZ00_18605</name>
</gene>
<dbReference type="Proteomes" id="UP000290253">
    <property type="component" value="Unassembled WGS sequence"/>
</dbReference>
<sequence>MTLSRPHTESPYMEFAKLRSGARWNLATSAVRNYPLRALDFSWDQMEINGPSDYGYRPLLEAIAHRKGVTPEHVVHTAGTSMANHLAFAALIAPGDEVLLEEPAYELMLSTLLFLGAKVHRFQRRPEDDFALDAEEIRRSLTPKTRLIVLTNMHNPSSALASNDTLREIGEMASEIGARVLVDEVYLEALHRPPQPSAIHLGPQFVVTSSLTKAYGLGGLRCGWILAEPELAGQIWKMNDLFASNPVHIGELLSVIAIAEIDKMAARADTILDANRAALTEILGGHPALELTIPPVGTTAFPRLRSGDLQAFHDFLRASYETSIVPGHFFECPQHFRIGLGGDIAMTREALIRLAEALSIWKG</sequence>
<proteinExistence type="predicted"/>
<comment type="caution">
    <text evidence="2">The sequence shown here is derived from an EMBL/GenBank/DDBJ whole genome shotgun (WGS) entry which is preliminary data.</text>
</comment>
<accession>A0A4Q1S8R2</accession>
<keyword evidence="3" id="KW-1185">Reference proteome</keyword>
<evidence type="ECO:0000313" key="2">
    <source>
        <dbReference type="EMBL" id="RXS93362.1"/>
    </source>
</evidence>
<dbReference type="PANTHER" id="PTHR43510">
    <property type="entry name" value="AMINOTRANSFERASE FUNCTION, HYPOTHETICAL (EUROFUNG)"/>
    <property type="match status" value="1"/>
</dbReference>
<dbReference type="OrthoDB" id="9802328at2"/>
<dbReference type="Pfam" id="PF00155">
    <property type="entry name" value="Aminotran_1_2"/>
    <property type="match status" value="1"/>
</dbReference>
<dbReference type="Gene3D" id="3.90.1150.10">
    <property type="entry name" value="Aspartate Aminotransferase, domain 1"/>
    <property type="match status" value="1"/>
</dbReference>
<dbReference type="PANTHER" id="PTHR43510:SF1">
    <property type="entry name" value="AMINOTRANSFERASE FUNCTION, HYPOTHETICAL (EUROFUNG)"/>
    <property type="match status" value="1"/>
</dbReference>
<evidence type="ECO:0000313" key="3">
    <source>
        <dbReference type="Proteomes" id="UP000290253"/>
    </source>
</evidence>
<name>A0A4Q1S8R2_9BACT</name>
<dbReference type="EMBL" id="SDMK01000005">
    <property type="protein sequence ID" value="RXS93362.1"/>
    <property type="molecule type" value="Genomic_DNA"/>
</dbReference>
<dbReference type="CDD" id="cd00609">
    <property type="entry name" value="AAT_like"/>
    <property type="match status" value="1"/>
</dbReference>
<dbReference type="InterPro" id="IPR015422">
    <property type="entry name" value="PyrdxlP-dep_Trfase_small"/>
</dbReference>
<dbReference type="RefSeq" id="WP_129209905.1">
    <property type="nucleotide sequence ID" value="NZ_BMGU01000002.1"/>
</dbReference>
<reference evidence="2 3" key="1">
    <citation type="journal article" date="2016" name="Int. J. Syst. Evol. Microbiol.">
        <title>Acidipila dinghuensis sp. nov., an acidobacterium isolated from forest soil.</title>
        <authorList>
            <person name="Jiang Y.W."/>
            <person name="Wang J."/>
            <person name="Chen M.H."/>
            <person name="Lv Y.Y."/>
            <person name="Qiu L.H."/>
        </authorList>
    </citation>
    <scope>NUCLEOTIDE SEQUENCE [LARGE SCALE GENOMIC DNA]</scope>
    <source>
        <strain evidence="2 3">DHOF10</strain>
    </source>
</reference>
<dbReference type="InterPro" id="IPR015424">
    <property type="entry name" value="PyrdxlP-dep_Trfase"/>
</dbReference>
<dbReference type="AlphaFoldDB" id="A0A4Q1S8R2"/>
<evidence type="ECO:0000259" key="1">
    <source>
        <dbReference type="Pfam" id="PF00155"/>
    </source>
</evidence>
<dbReference type="InterPro" id="IPR004839">
    <property type="entry name" value="Aminotransferase_I/II_large"/>
</dbReference>
<keyword evidence="2" id="KW-0808">Transferase</keyword>
<dbReference type="GO" id="GO:0008483">
    <property type="term" value="F:transaminase activity"/>
    <property type="evidence" value="ECO:0007669"/>
    <property type="project" value="UniProtKB-KW"/>
</dbReference>
<feature type="domain" description="Aminotransferase class I/classII large" evidence="1">
    <location>
        <begin position="56"/>
        <end position="353"/>
    </location>
</feature>
<dbReference type="SUPFAM" id="SSF53383">
    <property type="entry name" value="PLP-dependent transferases"/>
    <property type="match status" value="1"/>
</dbReference>
<protein>
    <submittedName>
        <fullName evidence="2">Pyridoxal phosphate-dependent aminotransferase</fullName>
    </submittedName>
</protein>
<dbReference type="GO" id="GO:0030170">
    <property type="term" value="F:pyridoxal phosphate binding"/>
    <property type="evidence" value="ECO:0007669"/>
    <property type="project" value="InterPro"/>
</dbReference>
<dbReference type="InterPro" id="IPR015421">
    <property type="entry name" value="PyrdxlP-dep_Trfase_major"/>
</dbReference>
<organism evidence="2 3">
    <name type="scientific">Silvibacterium dinghuense</name>
    <dbReference type="NCBI Taxonomy" id="1560006"/>
    <lineage>
        <taxon>Bacteria</taxon>
        <taxon>Pseudomonadati</taxon>
        <taxon>Acidobacteriota</taxon>
        <taxon>Terriglobia</taxon>
        <taxon>Terriglobales</taxon>
        <taxon>Acidobacteriaceae</taxon>
        <taxon>Silvibacterium</taxon>
    </lineage>
</organism>